<reference evidence="2 3" key="1">
    <citation type="submission" date="2018-05" db="EMBL/GenBank/DDBJ databases">
        <title>Complete genome sequence of Megasphaera sp. AJH120T, isolated from the ceca of a chicken.</title>
        <authorList>
            <person name="Maki J."/>
            <person name="Looft T."/>
        </authorList>
    </citation>
    <scope>NUCLEOTIDE SEQUENCE [LARGE SCALE GENOMIC DNA]</scope>
    <source>
        <strain evidence="2 3">AJH120</strain>
    </source>
</reference>
<dbReference type="AlphaFoldDB" id="A0A346AY04"/>
<proteinExistence type="predicted"/>
<feature type="domain" description="DUF6734" evidence="1">
    <location>
        <begin position="15"/>
        <end position="114"/>
    </location>
</feature>
<name>A0A346AY04_9FIRM</name>
<dbReference type="InterPro" id="IPR046621">
    <property type="entry name" value="DUF6734"/>
</dbReference>
<accession>A0A346AY04</accession>
<keyword evidence="3" id="KW-1185">Reference proteome</keyword>
<evidence type="ECO:0000259" key="1">
    <source>
        <dbReference type="Pfam" id="PF20508"/>
    </source>
</evidence>
<dbReference type="RefSeq" id="WP_107195743.1">
    <property type="nucleotide sequence ID" value="NZ_CP029462.1"/>
</dbReference>
<dbReference type="Pfam" id="PF20508">
    <property type="entry name" value="DUF6734"/>
    <property type="match status" value="1"/>
</dbReference>
<gene>
    <name evidence="2" type="ORF">DKB62_03725</name>
</gene>
<protein>
    <recommendedName>
        <fullName evidence="1">DUF6734 domain-containing protein</fullName>
    </recommendedName>
</protein>
<evidence type="ECO:0000313" key="3">
    <source>
        <dbReference type="Proteomes" id="UP000254337"/>
    </source>
</evidence>
<organism evidence="2 3">
    <name type="scientific">Megasphaera stantonii</name>
    <dbReference type="NCBI Taxonomy" id="2144175"/>
    <lineage>
        <taxon>Bacteria</taxon>
        <taxon>Bacillati</taxon>
        <taxon>Bacillota</taxon>
        <taxon>Negativicutes</taxon>
        <taxon>Veillonellales</taxon>
        <taxon>Veillonellaceae</taxon>
        <taxon>Megasphaera</taxon>
    </lineage>
</organism>
<dbReference type="EMBL" id="CP029462">
    <property type="protein sequence ID" value="AXL20747.1"/>
    <property type="molecule type" value="Genomic_DNA"/>
</dbReference>
<sequence>MDAIHILRKKKYIADFEIFVMVLSALEWRKHNGNIKLVTDQLGLDFVQKHGIANVWNRIDVSLDELNELPIRENVFWAGAKIVALQQQKAPCVMMDLDFIVWKTLDFSKYENEVAVIHREAIDMSIYPPKEFFHVKDYAFDTRWNWSVLPCNTAFSFFGNELLRRMYCDEAIRFMCHADVKDDYLCYMVFAEQRLLAMCADMLQCRIHSFCQLRDLFDGRQNVFTHIWGEKETLRKNKRRIVKLSATF</sequence>
<dbReference type="OrthoDB" id="1017186at2"/>
<dbReference type="Proteomes" id="UP000254337">
    <property type="component" value="Chromosome"/>
</dbReference>
<evidence type="ECO:0000313" key="2">
    <source>
        <dbReference type="EMBL" id="AXL20747.1"/>
    </source>
</evidence>
<dbReference type="KEGG" id="meg:DKB62_03725"/>